<evidence type="ECO:0000256" key="1">
    <source>
        <dbReference type="ARBA" id="ARBA00004651"/>
    </source>
</evidence>
<evidence type="ECO:0000256" key="4">
    <source>
        <dbReference type="ARBA" id="ARBA00022989"/>
    </source>
</evidence>
<feature type="transmembrane region" description="Helical" evidence="6">
    <location>
        <begin position="109"/>
        <end position="127"/>
    </location>
</feature>
<evidence type="ECO:0000256" key="6">
    <source>
        <dbReference type="SAM" id="Phobius"/>
    </source>
</evidence>
<reference evidence="7" key="1">
    <citation type="journal article" date="2015" name="Nature">
        <title>Complex archaea that bridge the gap between prokaryotes and eukaryotes.</title>
        <authorList>
            <person name="Spang A."/>
            <person name="Saw J.H."/>
            <person name="Jorgensen S.L."/>
            <person name="Zaremba-Niedzwiedzka K."/>
            <person name="Martijn J."/>
            <person name="Lind A.E."/>
            <person name="van Eijk R."/>
            <person name="Schleper C."/>
            <person name="Guy L."/>
            <person name="Ettema T.J."/>
        </authorList>
    </citation>
    <scope>NUCLEOTIDE SEQUENCE</scope>
</reference>
<comment type="caution">
    <text evidence="7">The sequence shown here is derived from an EMBL/GenBank/DDBJ whole genome shotgun (WGS) entry which is preliminary data.</text>
</comment>
<keyword evidence="3 6" id="KW-0812">Transmembrane</keyword>
<dbReference type="InterPro" id="IPR032808">
    <property type="entry name" value="DoxX"/>
</dbReference>
<organism evidence="7">
    <name type="scientific">marine sediment metagenome</name>
    <dbReference type="NCBI Taxonomy" id="412755"/>
    <lineage>
        <taxon>unclassified sequences</taxon>
        <taxon>metagenomes</taxon>
        <taxon>ecological metagenomes</taxon>
    </lineage>
</organism>
<comment type="subcellular location">
    <subcellularLocation>
        <location evidence="1">Cell membrane</location>
        <topology evidence="1">Multi-pass membrane protein</topology>
    </subcellularLocation>
</comment>
<dbReference type="Pfam" id="PF07681">
    <property type="entry name" value="DoxX"/>
    <property type="match status" value="1"/>
</dbReference>
<evidence type="ECO:0000313" key="7">
    <source>
        <dbReference type="EMBL" id="KKM81713.1"/>
    </source>
</evidence>
<keyword evidence="2" id="KW-1003">Cell membrane</keyword>
<name>A0A0F9KIB6_9ZZZZ</name>
<dbReference type="EMBL" id="LAZR01007976">
    <property type="protein sequence ID" value="KKM81713.1"/>
    <property type="molecule type" value="Genomic_DNA"/>
</dbReference>
<dbReference type="AlphaFoldDB" id="A0A0F9KIB6"/>
<dbReference type="GO" id="GO:0005886">
    <property type="term" value="C:plasma membrane"/>
    <property type="evidence" value="ECO:0007669"/>
    <property type="project" value="UniProtKB-SubCell"/>
</dbReference>
<dbReference type="PANTHER" id="PTHR33452">
    <property type="entry name" value="OXIDOREDUCTASE CATD-RELATED"/>
    <property type="match status" value="1"/>
</dbReference>
<evidence type="ECO:0000256" key="5">
    <source>
        <dbReference type="ARBA" id="ARBA00023136"/>
    </source>
</evidence>
<feature type="transmembrane region" description="Helical" evidence="6">
    <location>
        <begin position="50"/>
        <end position="72"/>
    </location>
</feature>
<proteinExistence type="predicted"/>
<protein>
    <recommendedName>
        <fullName evidence="8">DoxX family protein</fullName>
    </recommendedName>
</protein>
<evidence type="ECO:0008006" key="8">
    <source>
        <dbReference type="Google" id="ProtNLM"/>
    </source>
</evidence>
<dbReference type="PANTHER" id="PTHR33452:SF1">
    <property type="entry name" value="INNER MEMBRANE PROTEIN YPHA-RELATED"/>
    <property type="match status" value="1"/>
</dbReference>
<evidence type="ECO:0000256" key="2">
    <source>
        <dbReference type="ARBA" id="ARBA00022475"/>
    </source>
</evidence>
<sequence length="140" mass="14676">MTNLSNTDLAALALRLSSGVLFLAHGWMKVSLFTIPGTVAFFESLGLPGFFAYLTILGELGGGLLLIAGVAVRLVSLPLIAILLGSVWAHAGFGWTFSNEGGGWEFPLFWAVVQGVIALLGAGAYALRLPVIDRALGKFA</sequence>
<feature type="transmembrane region" description="Helical" evidence="6">
    <location>
        <begin position="12"/>
        <end position="30"/>
    </location>
</feature>
<keyword evidence="5 6" id="KW-0472">Membrane</keyword>
<keyword evidence="4 6" id="KW-1133">Transmembrane helix</keyword>
<gene>
    <name evidence="7" type="ORF">LCGC14_1327050</name>
</gene>
<feature type="transmembrane region" description="Helical" evidence="6">
    <location>
        <begin position="79"/>
        <end position="97"/>
    </location>
</feature>
<evidence type="ECO:0000256" key="3">
    <source>
        <dbReference type="ARBA" id="ARBA00022692"/>
    </source>
</evidence>
<dbReference type="InterPro" id="IPR051907">
    <property type="entry name" value="DoxX-like_oxidoreductase"/>
</dbReference>
<accession>A0A0F9KIB6</accession>